<name>A0ACC0BQP7_CATRO</name>
<organism evidence="1 2">
    <name type="scientific">Catharanthus roseus</name>
    <name type="common">Madagascar periwinkle</name>
    <name type="synonym">Vinca rosea</name>
    <dbReference type="NCBI Taxonomy" id="4058"/>
    <lineage>
        <taxon>Eukaryota</taxon>
        <taxon>Viridiplantae</taxon>
        <taxon>Streptophyta</taxon>
        <taxon>Embryophyta</taxon>
        <taxon>Tracheophyta</taxon>
        <taxon>Spermatophyta</taxon>
        <taxon>Magnoliopsida</taxon>
        <taxon>eudicotyledons</taxon>
        <taxon>Gunneridae</taxon>
        <taxon>Pentapetalae</taxon>
        <taxon>asterids</taxon>
        <taxon>lamiids</taxon>
        <taxon>Gentianales</taxon>
        <taxon>Apocynaceae</taxon>
        <taxon>Rauvolfioideae</taxon>
        <taxon>Vinceae</taxon>
        <taxon>Catharanthinae</taxon>
        <taxon>Catharanthus</taxon>
    </lineage>
</organism>
<reference evidence="2" key="1">
    <citation type="journal article" date="2023" name="Nat. Plants">
        <title>Single-cell RNA sequencing provides a high-resolution roadmap for understanding the multicellular compartmentation of specialized metabolism.</title>
        <authorList>
            <person name="Sun S."/>
            <person name="Shen X."/>
            <person name="Li Y."/>
            <person name="Li Y."/>
            <person name="Wang S."/>
            <person name="Li R."/>
            <person name="Zhang H."/>
            <person name="Shen G."/>
            <person name="Guo B."/>
            <person name="Wei J."/>
            <person name="Xu J."/>
            <person name="St-Pierre B."/>
            <person name="Chen S."/>
            <person name="Sun C."/>
        </authorList>
    </citation>
    <scope>NUCLEOTIDE SEQUENCE [LARGE SCALE GENOMIC DNA]</scope>
</reference>
<keyword evidence="2" id="KW-1185">Reference proteome</keyword>
<dbReference type="Proteomes" id="UP001060085">
    <property type="component" value="Linkage Group LG02"/>
</dbReference>
<evidence type="ECO:0000313" key="1">
    <source>
        <dbReference type="EMBL" id="KAI5674977.1"/>
    </source>
</evidence>
<protein>
    <submittedName>
        <fullName evidence="1">Uncharacterized protein</fullName>
    </submittedName>
</protein>
<gene>
    <name evidence="1" type="ORF">M9H77_05927</name>
</gene>
<proteinExistence type="predicted"/>
<sequence>MESWIRGNTIGRGSYGTVSLAVNESTGGVFAVKSVERNSCLPRQLEALENEIRILKKISSPYIVKYLGDGVTVEDNTCFSNLYLEYLPGGTVADLARARKFSGAADVDEKIIRNYAFCIVSAINYLHSKGIVHCDIKCDNILVGPDTRTAKLVDFGSSMEISPRCAIIEMITGKPAWEDKGAAETLCRIGYSDELPAFPAQLSDLGRDFLEKCLRRDYNKRWSSDQLLNHPFISPGNLVSNSSPRCILDWFSLDSDEEDELEESN</sequence>
<accession>A0ACC0BQP7</accession>
<evidence type="ECO:0000313" key="2">
    <source>
        <dbReference type="Proteomes" id="UP001060085"/>
    </source>
</evidence>
<dbReference type="EMBL" id="CM044702">
    <property type="protein sequence ID" value="KAI5674977.1"/>
    <property type="molecule type" value="Genomic_DNA"/>
</dbReference>
<comment type="caution">
    <text evidence="1">The sequence shown here is derived from an EMBL/GenBank/DDBJ whole genome shotgun (WGS) entry which is preliminary data.</text>
</comment>